<gene>
    <name evidence="2" type="ORF">VSX58_00590</name>
</gene>
<keyword evidence="3" id="KW-1185">Reference proteome</keyword>
<comment type="caution">
    <text evidence="2">The sequence shown here is derived from an EMBL/GenBank/DDBJ whole genome shotgun (WGS) entry which is preliminary data.</text>
</comment>
<proteinExistence type="predicted"/>
<protein>
    <submittedName>
        <fullName evidence="2">Uncharacterized protein</fullName>
    </submittedName>
</protein>
<name>A0ABU6JKI6_9GAMM</name>
<evidence type="ECO:0000256" key="1">
    <source>
        <dbReference type="SAM" id="Phobius"/>
    </source>
</evidence>
<keyword evidence="1" id="KW-0472">Membrane</keyword>
<dbReference type="Proteomes" id="UP001309705">
    <property type="component" value="Unassembled WGS sequence"/>
</dbReference>
<dbReference type="EMBL" id="JAYWTM010000001">
    <property type="protein sequence ID" value="MEC5341107.1"/>
    <property type="molecule type" value="Genomic_DNA"/>
</dbReference>
<dbReference type="RefSeq" id="WP_327616335.1">
    <property type="nucleotide sequence ID" value="NZ_JAYWTM010000001.1"/>
</dbReference>
<evidence type="ECO:0000313" key="2">
    <source>
        <dbReference type="EMBL" id="MEC5341107.1"/>
    </source>
</evidence>
<keyword evidence="1" id="KW-1133">Transmembrane helix</keyword>
<organism evidence="2 3">
    <name type="scientific">Brenneria populi</name>
    <dbReference type="NCBI Taxonomy" id="1505588"/>
    <lineage>
        <taxon>Bacteria</taxon>
        <taxon>Pseudomonadati</taxon>
        <taxon>Pseudomonadota</taxon>
        <taxon>Gammaproteobacteria</taxon>
        <taxon>Enterobacterales</taxon>
        <taxon>Pectobacteriaceae</taxon>
        <taxon>Brenneria</taxon>
    </lineage>
</organism>
<sequence>MQEIYSLLLYILPPILFILLIRRLFYRLRDKKEPGDANDGSMKKISVNSFFLRLFGASREDYYYDYFYFYQVREGKNHKIPLSDIISVKPKAIKINNRSVWAVRYLVHGLEKEIAFVHNFSFFNRNFAGFLSAVKSANPDADVKDLTLLTL</sequence>
<keyword evidence="1" id="KW-0812">Transmembrane</keyword>
<accession>A0ABU6JKI6</accession>
<evidence type="ECO:0000313" key="3">
    <source>
        <dbReference type="Proteomes" id="UP001309705"/>
    </source>
</evidence>
<feature type="transmembrane region" description="Helical" evidence="1">
    <location>
        <begin position="6"/>
        <end position="25"/>
    </location>
</feature>
<reference evidence="2 3" key="1">
    <citation type="journal article" date="2017" name="Int. J. Syst. Evol. Microbiol.">
        <title>Brenneria populi subsp. brevivirga subsp. nov. isolated from symptomatic bark of Populus x euramericana canker, and description of Brenneria populi subsp. populi subsp. nov.</title>
        <authorList>
            <person name="Zheng M.H."/>
            <person name="Piao C.G."/>
            <person name="Xue H."/>
            <person name="Guo M.W."/>
            <person name="Li Y."/>
        </authorList>
    </citation>
    <scope>NUCLEOTIDE SEQUENCE [LARGE SCALE GENOMIC DNA]</scope>
    <source>
        <strain evidence="2 3">D9-5</strain>
    </source>
</reference>